<protein>
    <submittedName>
        <fullName evidence="2">Uncharacterized protein</fullName>
    </submittedName>
</protein>
<organism evidence="2 3">
    <name type="scientific">Bugula neritina</name>
    <name type="common">Brown bryozoan</name>
    <name type="synonym">Sertularia neritina</name>
    <dbReference type="NCBI Taxonomy" id="10212"/>
    <lineage>
        <taxon>Eukaryota</taxon>
        <taxon>Metazoa</taxon>
        <taxon>Spiralia</taxon>
        <taxon>Lophotrochozoa</taxon>
        <taxon>Bryozoa</taxon>
        <taxon>Gymnolaemata</taxon>
        <taxon>Cheilostomatida</taxon>
        <taxon>Flustrina</taxon>
        <taxon>Buguloidea</taxon>
        <taxon>Bugulidae</taxon>
        <taxon>Bugula</taxon>
    </lineage>
</organism>
<dbReference type="EMBL" id="VXIV02002242">
    <property type="protein sequence ID" value="KAF6026598.1"/>
    <property type="molecule type" value="Genomic_DNA"/>
</dbReference>
<accession>A0A7J7JMH2</accession>
<reference evidence="2" key="1">
    <citation type="submission" date="2020-06" db="EMBL/GenBank/DDBJ databases">
        <title>Draft genome of Bugula neritina, a colonial animal packing powerful symbionts and potential medicines.</title>
        <authorList>
            <person name="Rayko M."/>
        </authorList>
    </citation>
    <scope>NUCLEOTIDE SEQUENCE [LARGE SCALE GENOMIC DNA]</scope>
    <source>
        <strain evidence="2">Kwan_BN1</strain>
    </source>
</reference>
<keyword evidence="3" id="KW-1185">Reference proteome</keyword>
<dbReference type="Proteomes" id="UP000593567">
    <property type="component" value="Unassembled WGS sequence"/>
</dbReference>
<evidence type="ECO:0000313" key="2">
    <source>
        <dbReference type="EMBL" id="KAF6026598.1"/>
    </source>
</evidence>
<sequence length="103" mass="11744">MTLAAPYQLMPLAMSNGAERISDADRGARRLETYRNRHNSRLEDSQATLQAQYQESQETAQVCFQRYQDSKGKPKGTKRSRKEILTLGITPKRSPSLKTLPYL</sequence>
<gene>
    <name evidence="2" type="ORF">EB796_015092</name>
</gene>
<name>A0A7J7JMH2_BUGNE</name>
<proteinExistence type="predicted"/>
<dbReference type="AlphaFoldDB" id="A0A7J7JMH2"/>
<comment type="caution">
    <text evidence="2">The sequence shown here is derived from an EMBL/GenBank/DDBJ whole genome shotgun (WGS) entry which is preliminary data.</text>
</comment>
<evidence type="ECO:0000313" key="3">
    <source>
        <dbReference type="Proteomes" id="UP000593567"/>
    </source>
</evidence>
<feature type="region of interest" description="Disordered" evidence="1">
    <location>
        <begin position="68"/>
        <end position="103"/>
    </location>
</feature>
<evidence type="ECO:0000256" key="1">
    <source>
        <dbReference type="SAM" id="MobiDB-lite"/>
    </source>
</evidence>